<dbReference type="Pfam" id="PF00400">
    <property type="entry name" value="WD40"/>
    <property type="match status" value="2"/>
</dbReference>
<dbReference type="PANTHER" id="PTHR19919">
    <property type="entry name" value="WD REPEAT CONTAINING PROTEIN"/>
    <property type="match status" value="1"/>
</dbReference>
<dbReference type="InterPro" id="IPR045159">
    <property type="entry name" value="DCAF7-like"/>
</dbReference>
<evidence type="ECO:0000313" key="5">
    <source>
        <dbReference type="Proteomes" id="UP001301350"/>
    </source>
</evidence>
<feature type="repeat" description="WD" evidence="3">
    <location>
        <begin position="281"/>
        <end position="316"/>
    </location>
</feature>
<proteinExistence type="predicted"/>
<dbReference type="PRINTS" id="PR00320">
    <property type="entry name" value="GPROTEINBRPT"/>
</dbReference>
<dbReference type="Gene3D" id="2.130.10.10">
    <property type="entry name" value="YVTN repeat-like/Quinoprotein amine dehydrogenase"/>
    <property type="match status" value="1"/>
</dbReference>
<dbReference type="PROSITE" id="PS50082">
    <property type="entry name" value="WD_REPEATS_2"/>
    <property type="match status" value="3"/>
</dbReference>
<dbReference type="AlphaFoldDB" id="A0AAV9IQQ9"/>
<protein>
    <submittedName>
        <fullName evidence="4">Uncharacterized protein</fullName>
    </submittedName>
</protein>
<evidence type="ECO:0000256" key="1">
    <source>
        <dbReference type="ARBA" id="ARBA00022574"/>
    </source>
</evidence>
<organism evidence="4 5">
    <name type="scientific">Cyanidium caldarium</name>
    <name type="common">Red alga</name>
    <dbReference type="NCBI Taxonomy" id="2771"/>
    <lineage>
        <taxon>Eukaryota</taxon>
        <taxon>Rhodophyta</taxon>
        <taxon>Bangiophyceae</taxon>
        <taxon>Cyanidiales</taxon>
        <taxon>Cyanidiaceae</taxon>
        <taxon>Cyanidium</taxon>
    </lineage>
</organism>
<evidence type="ECO:0000256" key="2">
    <source>
        <dbReference type="ARBA" id="ARBA00022737"/>
    </source>
</evidence>
<name>A0AAV9IQQ9_CYACA</name>
<dbReference type="EMBL" id="JANCYW010000001">
    <property type="protein sequence ID" value="KAK4534406.1"/>
    <property type="molecule type" value="Genomic_DNA"/>
</dbReference>
<sequence length="363" mass="39034">MRDGGGSTERTSARQPSLPKLLTYAAGWPVYALGICCSSSGEVARLAIGSFVEDASGNGLQVVDVTLGAVGNESASSTTSGAAPPPFVERHRVSLALPPTAVQWEPTYEHLIGPESCQRLAVAGDRLRLWQVSTNAMQLLGEFSSPALSAYAAPLTAMDWNEVDRTALASASIDTTVTVWDVAVQRVRTQLIAHDNAVYDVCFDPTSKHIFASCGADGSVRLFDLRSLEHSNILFETDDAGALLRLCWNRQDHHYLLTQPIKSPHSLMLDTRMPAVPLATLAWHTRPVHAIAWSPSSAAHLATAGGDGRVLLWEVEGRASRTDARPFAEYAAPCAMDNLAWSPALPDWLAAVSARGILQMLKI</sequence>
<accession>A0AAV9IQQ9</accession>
<gene>
    <name evidence="4" type="ORF">CDCA_CDCA01G0431</name>
</gene>
<dbReference type="InterPro" id="IPR019775">
    <property type="entry name" value="WD40_repeat_CS"/>
</dbReference>
<dbReference type="PROSITE" id="PS00678">
    <property type="entry name" value="WD_REPEATS_1"/>
    <property type="match status" value="2"/>
</dbReference>
<dbReference type="SUPFAM" id="SSF50978">
    <property type="entry name" value="WD40 repeat-like"/>
    <property type="match status" value="1"/>
</dbReference>
<keyword evidence="1 3" id="KW-0853">WD repeat</keyword>
<dbReference type="PROSITE" id="PS50294">
    <property type="entry name" value="WD_REPEATS_REGION"/>
    <property type="match status" value="2"/>
</dbReference>
<dbReference type="InterPro" id="IPR036322">
    <property type="entry name" value="WD40_repeat_dom_sf"/>
</dbReference>
<comment type="caution">
    <text evidence="4">The sequence shown here is derived from an EMBL/GenBank/DDBJ whole genome shotgun (WGS) entry which is preliminary data.</text>
</comment>
<dbReference type="SMART" id="SM00320">
    <property type="entry name" value="WD40"/>
    <property type="match status" value="3"/>
</dbReference>
<dbReference type="InterPro" id="IPR001680">
    <property type="entry name" value="WD40_rpt"/>
</dbReference>
<dbReference type="InterPro" id="IPR015943">
    <property type="entry name" value="WD40/YVTN_repeat-like_dom_sf"/>
</dbReference>
<feature type="repeat" description="WD" evidence="3">
    <location>
        <begin position="191"/>
        <end position="233"/>
    </location>
</feature>
<reference evidence="4 5" key="1">
    <citation type="submission" date="2022-07" db="EMBL/GenBank/DDBJ databases">
        <title>Genome-wide signatures of adaptation to extreme environments.</title>
        <authorList>
            <person name="Cho C.H."/>
            <person name="Yoon H.S."/>
        </authorList>
    </citation>
    <scope>NUCLEOTIDE SEQUENCE [LARGE SCALE GENOMIC DNA]</scope>
    <source>
        <strain evidence="4 5">DBV 063 E5</strain>
    </source>
</reference>
<feature type="repeat" description="WD" evidence="3">
    <location>
        <begin position="148"/>
        <end position="182"/>
    </location>
</feature>
<keyword evidence="5" id="KW-1185">Reference proteome</keyword>
<dbReference type="Proteomes" id="UP001301350">
    <property type="component" value="Unassembled WGS sequence"/>
</dbReference>
<dbReference type="InterPro" id="IPR020472">
    <property type="entry name" value="WD40_PAC1"/>
</dbReference>
<evidence type="ECO:0000256" key="3">
    <source>
        <dbReference type="PROSITE-ProRule" id="PRU00221"/>
    </source>
</evidence>
<evidence type="ECO:0000313" key="4">
    <source>
        <dbReference type="EMBL" id="KAK4534406.1"/>
    </source>
</evidence>
<keyword evidence="2" id="KW-0677">Repeat</keyword>